<comment type="caution">
    <text evidence="1">The sequence shown here is derived from an EMBL/GenBank/DDBJ whole genome shotgun (WGS) entry which is preliminary data.</text>
</comment>
<evidence type="ECO:0000313" key="2">
    <source>
        <dbReference type="Proteomes" id="UP000003340"/>
    </source>
</evidence>
<evidence type="ECO:0000313" key="1">
    <source>
        <dbReference type="EMBL" id="EEG29450.1"/>
    </source>
</evidence>
<gene>
    <name evidence="1" type="ORF">CLOSTMETH_02967</name>
</gene>
<organism evidence="1 2">
    <name type="scientific">[Clostridium] methylpentosum DSM 5476</name>
    <dbReference type="NCBI Taxonomy" id="537013"/>
    <lineage>
        <taxon>Bacteria</taxon>
        <taxon>Bacillati</taxon>
        <taxon>Bacillota</taxon>
        <taxon>Clostridia</taxon>
        <taxon>Eubacteriales</taxon>
        <taxon>Oscillospiraceae</taxon>
        <taxon>Oscillospiraceae incertae sedis</taxon>
    </lineage>
</organism>
<reference evidence="1 2" key="2">
    <citation type="submission" date="2009-02" db="EMBL/GenBank/DDBJ databases">
        <title>Draft genome sequence of Clostridium methylpentosum (DSM 5476).</title>
        <authorList>
            <person name="Sudarsanam P."/>
            <person name="Ley R."/>
            <person name="Guruge J."/>
            <person name="Turnbaugh P.J."/>
            <person name="Mahowald M."/>
            <person name="Liep D."/>
            <person name="Gordon J."/>
        </authorList>
    </citation>
    <scope>NUCLEOTIDE SEQUENCE [LARGE SCALE GENOMIC DNA]</scope>
    <source>
        <strain evidence="1 2">DSM 5476</strain>
    </source>
</reference>
<keyword evidence="2" id="KW-1185">Reference proteome</keyword>
<proteinExistence type="predicted"/>
<dbReference type="EMBL" id="ACEC01000102">
    <property type="protein sequence ID" value="EEG29450.1"/>
    <property type="molecule type" value="Genomic_DNA"/>
</dbReference>
<dbReference type="Proteomes" id="UP000003340">
    <property type="component" value="Unassembled WGS sequence"/>
</dbReference>
<accession>C0EGH3</accession>
<protein>
    <submittedName>
        <fullName evidence="1">Uncharacterized protein</fullName>
    </submittedName>
</protein>
<dbReference type="HOGENOM" id="CLU_2768528_0_0_9"/>
<name>C0EGH3_9FIRM</name>
<sequence length="69" mass="7981">MTAFGPVRSWYPPFLFFFQNTINGGKFLELLGGGSISWQITCFRVDFSLYAFLLDCYNKNRTCSYGFLL</sequence>
<reference evidence="1 2" key="1">
    <citation type="submission" date="2009-01" db="EMBL/GenBank/DDBJ databases">
        <authorList>
            <person name="Fulton L."/>
            <person name="Clifton S."/>
            <person name="Fulton B."/>
            <person name="Xu J."/>
            <person name="Minx P."/>
            <person name="Pepin K.H."/>
            <person name="Johnson M."/>
            <person name="Bhonagiri V."/>
            <person name="Nash W.E."/>
            <person name="Mardis E.R."/>
            <person name="Wilson R.K."/>
        </authorList>
    </citation>
    <scope>NUCLEOTIDE SEQUENCE [LARGE SCALE GENOMIC DNA]</scope>
    <source>
        <strain evidence="1 2">DSM 5476</strain>
    </source>
</reference>
<dbReference type="STRING" id="537013.CLOSTMETH_02967"/>
<dbReference type="AlphaFoldDB" id="C0EGH3"/>